<dbReference type="InterPro" id="IPR014710">
    <property type="entry name" value="RmlC-like_jellyroll"/>
</dbReference>
<dbReference type="InterPro" id="IPR001789">
    <property type="entry name" value="Sig_transdc_resp-reg_receiver"/>
</dbReference>
<dbReference type="GO" id="GO:0006355">
    <property type="term" value="P:regulation of DNA-templated transcription"/>
    <property type="evidence" value="ECO:0007669"/>
    <property type="project" value="InterPro"/>
</dbReference>
<evidence type="ECO:0000259" key="9">
    <source>
        <dbReference type="PROSITE" id="PS51063"/>
    </source>
</evidence>
<dbReference type="InterPro" id="IPR018490">
    <property type="entry name" value="cNMP-bd_dom_sf"/>
</dbReference>
<dbReference type="SUPFAM" id="SSF46785">
    <property type="entry name" value="Winged helix' DNA-binding domain"/>
    <property type="match status" value="1"/>
</dbReference>
<evidence type="ECO:0000313" key="11">
    <source>
        <dbReference type="Proteomes" id="UP000199072"/>
    </source>
</evidence>
<dbReference type="Gene3D" id="3.40.50.2300">
    <property type="match status" value="1"/>
</dbReference>
<dbReference type="PRINTS" id="PR00034">
    <property type="entry name" value="HTHCRP"/>
</dbReference>
<dbReference type="Proteomes" id="UP000199072">
    <property type="component" value="Unassembled WGS sequence"/>
</dbReference>
<dbReference type="InterPro" id="IPR039420">
    <property type="entry name" value="WalR-like"/>
</dbReference>
<evidence type="ECO:0000256" key="4">
    <source>
        <dbReference type="ARBA" id="ARBA00023125"/>
    </source>
</evidence>
<dbReference type="OrthoDB" id="9127033at2"/>
<reference evidence="10 11" key="1">
    <citation type="submission" date="2016-10" db="EMBL/GenBank/DDBJ databases">
        <authorList>
            <person name="de Groot N.N."/>
        </authorList>
    </citation>
    <scope>NUCLEOTIDE SEQUENCE [LARGE SCALE GENOMIC DNA]</scope>
    <source>
        <strain evidence="10 11">47C3B</strain>
    </source>
</reference>
<evidence type="ECO:0000259" key="7">
    <source>
        <dbReference type="PROSITE" id="PS50042"/>
    </source>
</evidence>
<dbReference type="PROSITE" id="PS50042">
    <property type="entry name" value="CNMP_BINDING_3"/>
    <property type="match status" value="1"/>
</dbReference>
<dbReference type="PANTHER" id="PTHR48111">
    <property type="entry name" value="REGULATOR OF RPOS"/>
    <property type="match status" value="1"/>
</dbReference>
<evidence type="ECO:0000256" key="5">
    <source>
        <dbReference type="ARBA" id="ARBA00023163"/>
    </source>
</evidence>
<evidence type="ECO:0000256" key="3">
    <source>
        <dbReference type="ARBA" id="ARBA00023015"/>
    </source>
</evidence>
<dbReference type="InterPro" id="IPR012318">
    <property type="entry name" value="HTH_CRP"/>
</dbReference>
<dbReference type="CDD" id="cd00038">
    <property type="entry name" value="CAP_ED"/>
    <property type="match status" value="1"/>
</dbReference>
<dbReference type="Pfam" id="PF13545">
    <property type="entry name" value="HTH_Crp_2"/>
    <property type="match status" value="1"/>
</dbReference>
<dbReference type="AlphaFoldDB" id="A0A1G7JM47"/>
<dbReference type="RefSeq" id="WP_091154052.1">
    <property type="nucleotide sequence ID" value="NZ_FNAI01000015.1"/>
</dbReference>
<protein>
    <submittedName>
        <fullName evidence="10">cAMP-binding domain of CRP or a regulatory subunit of cAMP-dependent protein kinases</fullName>
    </submittedName>
</protein>
<keyword evidence="10" id="KW-0418">Kinase</keyword>
<dbReference type="GO" id="GO:0005829">
    <property type="term" value="C:cytosol"/>
    <property type="evidence" value="ECO:0007669"/>
    <property type="project" value="TreeGrafter"/>
</dbReference>
<proteinExistence type="predicted"/>
<dbReference type="EMBL" id="FNAI01000015">
    <property type="protein sequence ID" value="SDF25971.1"/>
    <property type="molecule type" value="Genomic_DNA"/>
</dbReference>
<keyword evidence="10" id="KW-0808">Transferase</keyword>
<dbReference type="GO" id="GO:0032993">
    <property type="term" value="C:protein-DNA complex"/>
    <property type="evidence" value="ECO:0007669"/>
    <property type="project" value="TreeGrafter"/>
</dbReference>
<dbReference type="InterPro" id="IPR011006">
    <property type="entry name" value="CheY-like_superfamily"/>
</dbReference>
<dbReference type="SMART" id="SM00419">
    <property type="entry name" value="HTH_CRP"/>
    <property type="match status" value="1"/>
</dbReference>
<dbReference type="PROSITE" id="PS50110">
    <property type="entry name" value="RESPONSE_REGULATORY"/>
    <property type="match status" value="1"/>
</dbReference>
<name>A0A1G7JM47_9SPHI</name>
<dbReference type="PROSITE" id="PS51063">
    <property type="entry name" value="HTH_CRP_2"/>
    <property type="match status" value="1"/>
</dbReference>
<dbReference type="SUPFAM" id="SSF51206">
    <property type="entry name" value="cAMP-binding domain-like"/>
    <property type="match status" value="1"/>
</dbReference>
<dbReference type="InterPro" id="IPR036390">
    <property type="entry name" value="WH_DNA-bd_sf"/>
</dbReference>
<keyword evidence="1 6" id="KW-0597">Phosphoprotein</keyword>
<feature type="modified residue" description="4-aspartylphosphate" evidence="6">
    <location>
        <position position="53"/>
    </location>
</feature>
<feature type="domain" description="Cyclic nucleotide-binding" evidence="7">
    <location>
        <begin position="149"/>
        <end position="244"/>
    </location>
</feature>
<dbReference type="InterPro" id="IPR036388">
    <property type="entry name" value="WH-like_DNA-bd_sf"/>
</dbReference>
<dbReference type="Gene3D" id="1.10.10.10">
    <property type="entry name" value="Winged helix-like DNA-binding domain superfamily/Winged helix DNA-binding domain"/>
    <property type="match status" value="1"/>
</dbReference>
<dbReference type="PANTHER" id="PTHR48111:SF4">
    <property type="entry name" value="DNA-BINDING DUAL TRANSCRIPTIONAL REGULATOR OMPR"/>
    <property type="match status" value="1"/>
</dbReference>
<keyword evidence="4" id="KW-0238">DNA-binding</keyword>
<dbReference type="GO" id="GO:0000976">
    <property type="term" value="F:transcription cis-regulatory region binding"/>
    <property type="evidence" value="ECO:0007669"/>
    <property type="project" value="TreeGrafter"/>
</dbReference>
<keyword evidence="2" id="KW-0902">Two-component regulatory system</keyword>
<keyword evidence="3" id="KW-0805">Transcription regulation</keyword>
<dbReference type="GO" id="GO:0016301">
    <property type="term" value="F:kinase activity"/>
    <property type="evidence" value="ECO:0007669"/>
    <property type="project" value="UniProtKB-KW"/>
</dbReference>
<dbReference type="Pfam" id="PF00027">
    <property type="entry name" value="cNMP_binding"/>
    <property type="match status" value="1"/>
</dbReference>
<dbReference type="InterPro" id="IPR000595">
    <property type="entry name" value="cNMP-bd_dom"/>
</dbReference>
<feature type="domain" description="HTH crp-type" evidence="9">
    <location>
        <begin position="275"/>
        <end position="343"/>
    </location>
</feature>
<evidence type="ECO:0000259" key="8">
    <source>
        <dbReference type="PROSITE" id="PS50110"/>
    </source>
</evidence>
<accession>A0A1G7JM47</accession>
<dbReference type="Gene3D" id="2.60.120.10">
    <property type="entry name" value="Jelly Rolls"/>
    <property type="match status" value="1"/>
</dbReference>
<sequence>MSKKVLIIEDNDDIRENIAEILELAGYTAHTAANGKKGVELAIRELPDIILCDIMMPELDGYGVLYMLNKKPETAAIPFIFLTAKAERVDLRKGMEMGADDYLTKPFDDMELLNAIESRLKKKEIQLNFYSKSLDRLNSIVSKSDGLLELKKIIEERKGREFKKNQVIYYEGDKGNNLFLVMSGRIKTIKLAEDGRELMTGMFSADSYLGVNALLSGEAFTDTATALEDSLLCLIPKDQLEQLLDLYPVVAREFIKLLSNDIREKEDQLMQLAYHSVRKRMAEAMVRLSRGENSGAESFRISREDLAAMAGMATETVSRTLSDFKDEGLIDKKGSTITILDMARLAKMKN</sequence>
<dbReference type="STRING" id="1391627.SAMN05216464_11537"/>
<dbReference type="SUPFAM" id="SSF52172">
    <property type="entry name" value="CheY-like"/>
    <property type="match status" value="1"/>
</dbReference>
<dbReference type="SMART" id="SM00448">
    <property type="entry name" value="REC"/>
    <property type="match status" value="1"/>
</dbReference>
<keyword evidence="11" id="KW-1185">Reference proteome</keyword>
<dbReference type="GO" id="GO:0000156">
    <property type="term" value="F:phosphorelay response regulator activity"/>
    <property type="evidence" value="ECO:0007669"/>
    <property type="project" value="TreeGrafter"/>
</dbReference>
<dbReference type="SMART" id="SM00100">
    <property type="entry name" value="cNMP"/>
    <property type="match status" value="1"/>
</dbReference>
<dbReference type="Pfam" id="PF00072">
    <property type="entry name" value="Response_reg"/>
    <property type="match status" value="1"/>
</dbReference>
<organism evidence="10 11">
    <name type="scientific">Mucilaginibacter pineti</name>
    <dbReference type="NCBI Taxonomy" id="1391627"/>
    <lineage>
        <taxon>Bacteria</taxon>
        <taxon>Pseudomonadati</taxon>
        <taxon>Bacteroidota</taxon>
        <taxon>Sphingobacteriia</taxon>
        <taxon>Sphingobacteriales</taxon>
        <taxon>Sphingobacteriaceae</taxon>
        <taxon>Mucilaginibacter</taxon>
    </lineage>
</organism>
<evidence type="ECO:0000256" key="2">
    <source>
        <dbReference type="ARBA" id="ARBA00023012"/>
    </source>
</evidence>
<evidence type="ECO:0000256" key="1">
    <source>
        <dbReference type="ARBA" id="ARBA00022553"/>
    </source>
</evidence>
<evidence type="ECO:0000256" key="6">
    <source>
        <dbReference type="PROSITE-ProRule" id="PRU00169"/>
    </source>
</evidence>
<keyword evidence="5" id="KW-0804">Transcription</keyword>
<gene>
    <name evidence="10" type="ORF">SAMN05216464_11537</name>
</gene>
<feature type="domain" description="Response regulatory" evidence="8">
    <location>
        <begin position="4"/>
        <end position="120"/>
    </location>
</feature>
<evidence type="ECO:0000313" key="10">
    <source>
        <dbReference type="EMBL" id="SDF25971.1"/>
    </source>
</evidence>